<dbReference type="InterPro" id="IPR005166">
    <property type="entry name" value="RSV_p95_env"/>
</dbReference>
<reference evidence="4 5" key="1">
    <citation type="submission" date="2018-07" db="EMBL/GenBank/DDBJ databases">
        <title>A high quality draft genome assembly of the barn swallow (H. rustica rustica).</title>
        <authorList>
            <person name="Formenti G."/>
            <person name="Chiara M."/>
            <person name="Poveda L."/>
            <person name="Francoijs K.-J."/>
            <person name="Bonisoli-Alquati A."/>
            <person name="Canova L."/>
            <person name="Gianfranceschi L."/>
            <person name="Horner D.S."/>
            <person name="Saino N."/>
        </authorList>
    </citation>
    <scope>NUCLEOTIDE SEQUENCE [LARGE SCALE GENOMIC DNA]</scope>
    <source>
        <strain evidence="4">Chelidonia</strain>
        <tissue evidence="4">Blood</tissue>
    </source>
</reference>
<keyword evidence="5" id="KW-1185">Reference proteome</keyword>
<evidence type="ECO:0000256" key="1">
    <source>
        <dbReference type="SAM" id="MobiDB-lite"/>
    </source>
</evidence>
<evidence type="ECO:0000313" key="4">
    <source>
        <dbReference type="EMBL" id="RMC21566.1"/>
    </source>
</evidence>
<organism evidence="4 5">
    <name type="scientific">Hirundo rustica rustica</name>
    <dbReference type="NCBI Taxonomy" id="333673"/>
    <lineage>
        <taxon>Eukaryota</taxon>
        <taxon>Metazoa</taxon>
        <taxon>Chordata</taxon>
        <taxon>Craniata</taxon>
        <taxon>Vertebrata</taxon>
        <taxon>Euteleostomi</taxon>
        <taxon>Archelosauria</taxon>
        <taxon>Archosauria</taxon>
        <taxon>Dinosauria</taxon>
        <taxon>Saurischia</taxon>
        <taxon>Theropoda</taxon>
        <taxon>Coelurosauria</taxon>
        <taxon>Aves</taxon>
        <taxon>Neognathae</taxon>
        <taxon>Neoaves</taxon>
        <taxon>Telluraves</taxon>
        <taxon>Australaves</taxon>
        <taxon>Passeriformes</taxon>
        <taxon>Sylvioidea</taxon>
        <taxon>Hirundinidae</taxon>
        <taxon>Hirundo</taxon>
    </lineage>
</organism>
<feature type="region of interest" description="Disordered" evidence="1">
    <location>
        <begin position="445"/>
        <end position="484"/>
    </location>
</feature>
<feature type="chain" id="PRO_5018024366" evidence="3">
    <location>
        <begin position="33"/>
        <end position="484"/>
    </location>
</feature>
<feature type="signal peptide" evidence="3">
    <location>
        <begin position="1"/>
        <end position="32"/>
    </location>
</feature>
<dbReference type="Pfam" id="PF03708">
    <property type="entry name" value="Avian_gp85"/>
    <property type="match status" value="1"/>
</dbReference>
<keyword evidence="2" id="KW-0812">Transmembrane</keyword>
<dbReference type="OrthoDB" id="9838443at2759"/>
<dbReference type="Pfam" id="PF00429">
    <property type="entry name" value="TLV_coat"/>
    <property type="match status" value="1"/>
</dbReference>
<feature type="transmembrane region" description="Helical" evidence="2">
    <location>
        <begin position="399"/>
        <end position="420"/>
    </location>
</feature>
<sequence length="484" mass="54367">MEPTQTGFPTPRNLQLILGVLVALSLSLPVDGWVVPQPKANVWATLAKVMNQDHICLSATSANNPLSTCLVGIPFKLNEFPQEILQKLRSANQVRSNYLSPEFRYNTVKGVTYPVKNPFAFWVQYLHGLLTLSSDPTDLELLGSVNASFCIKFVYTPPKGQEQNYRHVRPVNMPDDWCEDTVEVTRPTTFGGRSFALPKGTFFICGDRAWAGIPPLHVGGPCTLGRLSLFSPNKTTLANWQRKIASDSAVQKRDLKALEPDCDSEIIHWTKSKGVAVTIFLPWVAIAKSLGELAHLECWVEKQANLTSEALSNLLNEEEITRQATLQNWAAIDYLLLLHGHRCEEFEGLCCFNLTSRAEDVHATIQKMKEMVGNIKRETEDWLGGLFTNWGISGWVSSILKTVLLCLFILSLIILAFGLLKRMLYKLVSTPHSPTINHLVASLEDRREEEELDQEEVLEGAPEDEEGRNPEEEEHRLGYPTQHH</sequence>
<protein>
    <submittedName>
        <fullName evidence="4">Uncharacterized protein</fullName>
    </submittedName>
</protein>
<dbReference type="Gene3D" id="1.10.287.210">
    <property type="match status" value="1"/>
</dbReference>
<keyword evidence="2" id="KW-0472">Membrane</keyword>
<dbReference type="SUPFAM" id="SSF58069">
    <property type="entry name" value="Virus ectodomain"/>
    <property type="match status" value="1"/>
</dbReference>
<evidence type="ECO:0000256" key="3">
    <source>
        <dbReference type="SAM" id="SignalP"/>
    </source>
</evidence>
<accession>A0A3M0L989</accession>
<name>A0A3M0L989_HIRRU</name>
<dbReference type="EMBL" id="QRBI01000093">
    <property type="protein sequence ID" value="RMC21566.1"/>
    <property type="molecule type" value="Genomic_DNA"/>
</dbReference>
<feature type="compositionally biased region" description="Basic and acidic residues" evidence="1">
    <location>
        <begin position="467"/>
        <end position="477"/>
    </location>
</feature>
<proteinExistence type="predicted"/>
<dbReference type="AlphaFoldDB" id="A0A3M0L989"/>
<comment type="caution">
    <text evidence="4">The sequence shown here is derived from an EMBL/GenBank/DDBJ whole genome shotgun (WGS) entry which is preliminary data.</text>
</comment>
<dbReference type="PANTHER" id="PTHR10424">
    <property type="entry name" value="VIRAL ENVELOPE PROTEIN"/>
    <property type="match status" value="1"/>
</dbReference>
<evidence type="ECO:0000313" key="5">
    <source>
        <dbReference type="Proteomes" id="UP000269221"/>
    </source>
</evidence>
<evidence type="ECO:0000256" key="2">
    <source>
        <dbReference type="SAM" id="Phobius"/>
    </source>
</evidence>
<dbReference type="InterPro" id="IPR018154">
    <property type="entry name" value="TLV/ENV_coat_polyprotein"/>
</dbReference>
<keyword evidence="2" id="KW-1133">Transmembrane helix</keyword>
<gene>
    <name evidence="4" type="ORF">DUI87_02433</name>
</gene>
<feature type="compositionally biased region" description="Acidic residues" evidence="1">
    <location>
        <begin position="447"/>
        <end position="466"/>
    </location>
</feature>
<dbReference type="Proteomes" id="UP000269221">
    <property type="component" value="Unassembled WGS sequence"/>
</dbReference>
<keyword evidence="3" id="KW-0732">Signal</keyword>